<organism evidence="3 4">
    <name type="scientific">Sneathiella litorea</name>
    <dbReference type="NCBI Taxonomy" id="2606216"/>
    <lineage>
        <taxon>Bacteria</taxon>
        <taxon>Pseudomonadati</taxon>
        <taxon>Pseudomonadota</taxon>
        <taxon>Alphaproteobacteria</taxon>
        <taxon>Sneathiellales</taxon>
        <taxon>Sneathiellaceae</taxon>
        <taxon>Sneathiella</taxon>
    </lineage>
</organism>
<accession>A0A6L8WAV0</accession>
<name>A0A6L8WAV0_9PROT</name>
<evidence type="ECO:0000256" key="1">
    <source>
        <dbReference type="SAM" id="SignalP"/>
    </source>
</evidence>
<reference evidence="3 4" key="1">
    <citation type="submission" date="2019-12" db="EMBL/GenBank/DDBJ databases">
        <title>Snethiella sp. nov. sp. isolated from sea sand.</title>
        <authorList>
            <person name="Kim J."/>
            <person name="Jeong S.E."/>
            <person name="Jung H.S."/>
            <person name="Jeon C.O."/>
        </authorList>
    </citation>
    <scope>NUCLEOTIDE SEQUENCE [LARGE SCALE GENOMIC DNA]</scope>
    <source>
        <strain evidence="3 4">DP05</strain>
    </source>
</reference>
<keyword evidence="4" id="KW-1185">Reference proteome</keyword>
<feature type="domain" description="SH3b" evidence="2">
    <location>
        <begin position="169"/>
        <end position="223"/>
    </location>
</feature>
<keyword evidence="1" id="KW-0732">Signal</keyword>
<comment type="caution">
    <text evidence="3">The sequence shown here is derived from an EMBL/GenBank/DDBJ whole genome shotgun (WGS) entry which is preliminary data.</text>
</comment>
<dbReference type="Pfam" id="PF08239">
    <property type="entry name" value="SH3_3"/>
    <property type="match status" value="1"/>
</dbReference>
<dbReference type="AlphaFoldDB" id="A0A6L8WAV0"/>
<protein>
    <submittedName>
        <fullName evidence="3">SH3 domain-containing protein</fullName>
    </submittedName>
</protein>
<dbReference type="InterPro" id="IPR003646">
    <property type="entry name" value="SH3-like_bac-type"/>
</dbReference>
<evidence type="ECO:0000313" key="3">
    <source>
        <dbReference type="EMBL" id="MZR31582.1"/>
    </source>
</evidence>
<dbReference type="RefSeq" id="WP_161316073.1">
    <property type="nucleotide sequence ID" value="NZ_WTUW01000002.1"/>
</dbReference>
<gene>
    <name evidence="3" type="ORF">GQE98_13150</name>
</gene>
<dbReference type="Proteomes" id="UP000476030">
    <property type="component" value="Unassembled WGS sequence"/>
</dbReference>
<sequence>MTGVKKLNDFCFFRSTAFVFATAIFLAGSANADNVTSGRHSISSSSAATLIKGKIEGYEIHEYRMTSDANQTLSVDMKSSNPGAYFDIQRSGSDRALFSGQRKGAVADVYTNEPGDFLIKVYLARSAANREEKATYSLAIGIHGPDFADGLAGGPDYWKVRGVGGGQRLNVRIGPSTRYAIIDKVNNGDVLQNMGCRKSFTERWCQVSVVGIGTSGWVAGKYLREAPPP</sequence>
<evidence type="ECO:0000313" key="4">
    <source>
        <dbReference type="Proteomes" id="UP000476030"/>
    </source>
</evidence>
<feature type="signal peptide" evidence="1">
    <location>
        <begin position="1"/>
        <end position="32"/>
    </location>
</feature>
<dbReference type="Gene3D" id="2.30.30.40">
    <property type="entry name" value="SH3 Domains"/>
    <property type="match status" value="1"/>
</dbReference>
<dbReference type="Gene3D" id="2.60.120.380">
    <property type="match status" value="1"/>
</dbReference>
<proteinExistence type="predicted"/>
<dbReference type="EMBL" id="WTUW01000002">
    <property type="protein sequence ID" value="MZR31582.1"/>
    <property type="molecule type" value="Genomic_DNA"/>
</dbReference>
<feature type="chain" id="PRO_5027021658" evidence="1">
    <location>
        <begin position="33"/>
        <end position="229"/>
    </location>
</feature>
<evidence type="ECO:0000259" key="2">
    <source>
        <dbReference type="Pfam" id="PF08239"/>
    </source>
</evidence>